<evidence type="ECO:0000259" key="2">
    <source>
        <dbReference type="PROSITE" id="PS50003"/>
    </source>
</evidence>
<feature type="compositionally biased region" description="Polar residues" evidence="1">
    <location>
        <begin position="627"/>
        <end position="638"/>
    </location>
</feature>
<feature type="region of interest" description="Disordered" evidence="1">
    <location>
        <begin position="590"/>
        <end position="651"/>
    </location>
</feature>
<feature type="compositionally biased region" description="Low complexity" evidence="1">
    <location>
        <begin position="607"/>
        <end position="626"/>
    </location>
</feature>
<feature type="compositionally biased region" description="Polar residues" evidence="1">
    <location>
        <begin position="55"/>
        <end position="64"/>
    </location>
</feature>
<feature type="compositionally biased region" description="Basic and acidic residues" evidence="1">
    <location>
        <begin position="110"/>
        <end position="128"/>
    </location>
</feature>
<dbReference type="Gene3D" id="2.30.42.10">
    <property type="match status" value="1"/>
</dbReference>
<dbReference type="CDD" id="cd00136">
    <property type="entry name" value="PDZ_canonical"/>
    <property type="match status" value="1"/>
</dbReference>
<dbReference type="Proteomes" id="UP000052978">
    <property type="component" value="Unassembled WGS sequence"/>
</dbReference>
<dbReference type="PROSITE" id="PS50003">
    <property type="entry name" value="PH_DOMAIN"/>
    <property type="match status" value="2"/>
</dbReference>
<evidence type="ECO:0000313" key="5">
    <source>
        <dbReference type="Proteomes" id="UP000052978"/>
    </source>
</evidence>
<feature type="compositionally biased region" description="Polar residues" evidence="1">
    <location>
        <begin position="456"/>
        <end position="491"/>
    </location>
</feature>
<evidence type="ECO:0000313" key="4">
    <source>
        <dbReference type="EMBL" id="EPQ07904.1"/>
    </source>
</evidence>
<dbReference type="InterPro" id="IPR036034">
    <property type="entry name" value="PDZ_sf"/>
</dbReference>
<feature type="region of interest" description="Disordered" evidence="1">
    <location>
        <begin position="41"/>
        <end position="135"/>
    </location>
</feature>
<dbReference type="InterPro" id="IPR001478">
    <property type="entry name" value="PDZ"/>
</dbReference>
<evidence type="ECO:0000256" key="1">
    <source>
        <dbReference type="SAM" id="MobiDB-lite"/>
    </source>
</evidence>
<feature type="domain" description="PDZ" evidence="3">
    <location>
        <begin position="943"/>
        <end position="1018"/>
    </location>
</feature>
<dbReference type="Gene3D" id="2.30.29.30">
    <property type="entry name" value="Pleckstrin-homology domain (PH domain)/Phosphotyrosine-binding domain (PTB)"/>
    <property type="match status" value="2"/>
</dbReference>
<dbReference type="PANTHER" id="PTHR12752">
    <property type="entry name" value="PHOSPHOINOSITOL 3-PHOSPHATE-BINDING PROTEIN"/>
    <property type="match status" value="1"/>
</dbReference>
<sequence>MAVVDCDGMVEQEGLEELEAYIFYLVGKMTNSFKDQVRNISKDRKEWNNRGEPQPANQACQKNVKSLEKVKGDTSEAVSHQTRTLGKSKGNGDERTSASMNGKQNSSFLPKDKKQPPSDSKSREKETDDSSPSISHQLKKVLPAIMFNDCEGSLSGKITLQDFPNTVEGSKQGKGKIITEVKYGDFNVQVANKNRFFSKTEIQFPTKKRCPKCHQCYSVRHIPRCYPSRSCSYRYRNISIEEIKSEAPSKHEGEAARTESSSLEVSTVGKGIKVKYVSKKQNIMVNITHPKRRGKTAKYGNASSDRTTKEPPRSSAQPGVRLPEKGRLGNKHRSPDPLHASPPALSAVQKEVNPDTAVVSLCSTPERKNKPDRLFSVLDDCELESAISQQKDSKINRNTSQKKHFFEAEALLRNVFPTSRDALKTTSLSNADLRKMPFEDRKVNFDIPENITADSYRQQSTGGRNYLPSTITSISPVQRGQDSDFYSSSPLNGKHTGAKAASIYGKGSKIPPADDGENSKCKSFPPSQNTVKPSIPSRPPAGASGHSEPKETPGHAFPFGLGAECVVDYEEEHADGTGRDFTTATLHSDSHTHMQQLLETKSTQCPSLSRASSGGLAAGSPLNSSSHSSVEWSQTGIQASHAEMAAPSNTEVSAVTSITDELEQRLIIQNDKESMVDSNCPMVIKHLKEPPSFGGNVEKDELLIRPVVKTTCHREFEDLPNENHGEACFQMKFPPNTAEFNSAVCAADNLFLTEKPLTSDADPYSKQDEITLGLTSFTQEAAECQSIASMRPNAEGDKKETYYHQMDILHSPPKQKALKDWNLQINSLKLPQELPPRGTRASDGSQEEAIDQWARRRQQFKDGKSSSSAGGSSFASNITEGSIISEDSCSVDFGFRVDIEEKGFYTEIFHSAAWIFRGDDGNPDDSPRCLSKKPRPAAVRERTLRLFKGTDDCPWGFQIQFSKPIVVTEVDANSAAEEAGLQIGDVVLAVNGTEVTSAEHAEAVHLARKGPGILTLVVGSDISRCPNTPRPTCRGYLHKRTHSGFVKSWRKRWFVLKHDGCLHYYRHKKDEGKCPPLEVIKLEGAEVDIDSSLGKPFVLNCVPQSGNRTFCLCATSNQEMKRWLEAMHKAAHPVRQNHVWEDVTLHNSSLPPLAIKNPECLGLLHQLDRSTDLWAQRYCILKDGCLYLYASIRSTQASGGLYLQGYRVNEKTLSLKQSIIELKPPSEEFKTFYFCAENKTENQRWITALKMSIKKWLPLHQAIQDFINRPLEETRM</sequence>
<dbReference type="InterPro" id="IPR011993">
    <property type="entry name" value="PH-like_dom_sf"/>
</dbReference>
<dbReference type="SUPFAM" id="SSF50729">
    <property type="entry name" value="PH domain-like"/>
    <property type="match status" value="2"/>
</dbReference>
<name>S7MUC2_MYOBR</name>
<feature type="domain" description="PH" evidence="2">
    <location>
        <begin position="1030"/>
        <end position="1132"/>
    </location>
</feature>
<dbReference type="EMBL" id="KE162363">
    <property type="protein sequence ID" value="EPQ07904.1"/>
    <property type="molecule type" value="Genomic_DNA"/>
</dbReference>
<feature type="domain" description="PH" evidence="2">
    <location>
        <begin position="1157"/>
        <end position="1254"/>
    </location>
</feature>
<dbReference type="PROSITE" id="PS50106">
    <property type="entry name" value="PDZ"/>
    <property type="match status" value="1"/>
</dbReference>
<feature type="region of interest" description="Disordered" evidence="1">
    <location>
        <begin position="456"/>
        <end position="558"/>
    </location>
</feature>
<feature type="compositionally biased region" description="Basic and acidic residues" evidence="1">
    <location>
        <begin position="65"/>
        <end position="74"/>
    </location>
</feature>
<dbReference type="PANTHER" id="PTHR12752:SF2">
    <property type="entry name" value="PDZ AND PLECKSTRIN HOMOLOGY DOMAINS 1"/>
    <property type="match status" value="1"/>
</dbReference>
<keyword evidence="5" id="KW-1185">Reference proteome</keyword>
<proteinExistence type="predicted"/>
<gene>
    <name evidence="4" type="ORF">D623_10033112</name>
</gene>
<protein>
    <submittedName>
        <fullName evidence="4">Pleckstrin like proteiny domain-containing family A member 5</fullName>
    </submittedName>
</protein>
<dbReference type="InterPro" id="IPR001849">
    <property type="entry name" value="PH_domain"/>
</dbReference>
<feature type="compositionally biased region" description="Polar residues" evidence="1">
    <location>
        <begin position="97"/>
        <end position="108"/>
    </location>
</feature>
<organism evidence="4 5">
    <name type="scientific">Myotis brandtii</name>
    <name type="common">Brandt's bat</name>
    <dbReference type="NCBI Taxonomy" id="109478"/>
    <lineage>
        <taxon>Eukaryota</taxon>
        <taxon>Metazoa</taxon>
        <taxon>Chordata</taxon>
        <taxon>Craniata</taxon>
        <taxon>Vertebrata</taxon>
        <taxon>Euteleostomi</taxon>
        <taxon>Mammalia</taxon>
        <taxon>Eutheria</taxon>
        <taxon>Laurasiatheria</taxon>
        <taxon>Chiroptera</taxon>
        <taxon>Yangochiroptera</taxon>
        <taxon>Vespertilionidae</taxon>
        <taxon>Myotis</taxon>
    </lineage>
</organism>
<feature type="region of interest" description="Disordered" evidence="1">
    <location>
        <begin position="829"/>
        <end position="850"/>
    </location>
</feature>
<dbReference type="AlphaFoldDB" id="S7MUC2"/>
<reference evidence="4 5" key="1">
    <citation type="journal article" date="2013" name="Nat. Commun.">
        <title>Genome analysis reveals insights into physiology and longevity of the Brandt's bat Myotis brandtii.</title>
        <authorList>
            <person name="Seim I."/>
            <person name="Fang X."/>
            <person name="Xiong Z."/>
            <person name="Lobanov A.V."/>
            <person name="Huang Z."/>
            <person name="Ma S."/>
            <person name="Feng Y."/>
            <person name="Turanov A.A."/>
            <person name="Zhu Y."/>
            <person name="Lenz T.L."/>
            <person name="Gerashchenko M.V."/>
            <person name="Fan D."/>
            <person name="Hee Yim S."/>
            <person name="Yao X."/>
            <person name="Jordan D."/>
            <person name="Xiong Y."/>
            <person name="Ma Y."/>
            <person name="Lyapunov A.N."/>
            <person name="Chen G."/>
            <person name="Kulakova O.I."/>
            <person name="Sun Y."/>
            <person name="Lee S.G."/>
            <person name="Bronson R.T."/>
            <person name="Moskalev A.A."/>
            <person name="Sunyaev S.R."/>
            <person name="Zhang G."/>
            <person name="Krogh A."/>
            <person name="Wang J."/>
            <person name="Gladyshev V.N."/>
        </authorList>
    </citation>
    <scope>NUCLEOTIDE SEQUENCE [LARGE SCALE GENOMIC DNA]</scope>
</reference>
<feature type="compositionally biased region" description="Polar residues" evidence="1">
    <location>
        <begin position="590"/>
        <end position="606"/>
    </location>
</feature>
<feature type="compositionally biased region" description="Polar residues" evidence="1">
    <location>
        <begin position="76"/>
        <end position="85"/>
    </location>
</feature>
<evidence type="ECO:0000259" key="3">
    <source>
        <dbReference type="PROSITE" id="PS50106"/>
    </source>
</evidence>
<dbReference type="SMART" id="SM00233">
    <property type="entry name" value="PH"/>
    <property type="match status" value="2"/>
</dbReference>
<dbReference type="Pfam" id="PF00595">
    <property type="entry name" value="PDZ"/>
    <property type="match status" value="1"/>
</dbReference>
<dbReference type="SUPFAM" id="SSF50156">
    <property type="entry name" value="PDZ domain-like"/>
    <property type="match status" value="1"/>
</dbReference>
<accession>S7MUC2</accession>
<dbReference type="SMART" id="SM00228">
    <property type="entry name" value="PDZ"/>
    <property type="match status" value="1"/>
</dbReference>
<dbReference type="Pfam" id="PF00169">
    <property type="entry name" value="PH"/>
    <property type="match status" value="2"/>
</dbReference>
<feature type="region of interest" description="Disordered" evidence="1">
    <location>
        <begin position="286"/>
        <end position="352"/>
    </location>
</feature>